<sequence>MMKKSLCCALLLTASFSTFAAAKTEQQIADIVNRTITPVDAGAGYSGYGRCRYLPGKTLLFHLG</sequence>
<evidence type="ECO:0000313" key="2">
    <source>
        <dbReference type="EMBL" id="CDL29387.1"/>
    </source>
</evidence>
<feature type="chain" id="PRO_5004801621" evidence="1">
    <location>
        <begin position="21"/>
        <end position="64"/>
    </location>
</feature>
<comment type="caution">
    <text evidence="2">The sequence shown here is derived from an EMBL/GenBank/DDBJ whole genome shotgun (WGS) entry which is preliminary data.</text>
</comment>
<keyword evidence="2" id="KW-0378">Hydrolase</keyword>
<feature type="signal peptide" evidence="1">
    <location>
        <begin position="1"/>
        <end position="20"/>
    </location>
</feature>
<evidence type="ECO:0000313" key="3">
    <source>
        <dbReference type="Proteomes" id="UP000019199"/>
    </source>
</evidence>
<dbReference type="EC" id="3.5.2.6" evidence="2"/>
<name>W1F8I4_ECOLX</name>
<dbReference type="GO" id="GO:0008800">
    <property type="term" value="F:beta-lactamase activity"/>
    <property type="evidence" value="ECO:0007669"/>
    <property type="project" value="UniProtKB-EC"/>
</dbReference>
<protein>
    <submittedName>
        <fullName evidence="2">Beta-lactamase</fullName>
        <ecNumber evidence="2">3.5.2.6</ecNumber>
    </submittedName>
</protein>
<dbReference type="Proteomes" id="UP000019199">
    <property type="component" value="Unassembled WGS sequence"/>
</dbReference>
<dbReference type="EMBL" id="CBWN010000156">
    <property type="protein sequence ID" value="CDL29387.1"/>
    <property type="molecule type" value="Genomic_DNA"/>
</dbReference>
<organism evidence="2 3">
    <name type="scientific">Escherichia coli ISC7</name>
    <dbReference type="NCBI Taxonomy" id="1432555"/>
    <lineage>
        <taxon>Bacteria</taxon>
        <taxon>Pseudomonadati</taxon>
        <taxon>Pseudomonadota</taxon>
        <taxon>Gammaproteobacteria</taxon>
        <taxon>Enterobacterales</taxon>
        <taxon>Enterobacteriaceae</taxon>
        <taxon>Escherichia</taxon>
    </lineage>
</organism>
<keyword evidence="1" id="KW-0732">Signal</keyword>
<proteinExistence type="predicted"/>
<accession>W1F8I4</accession>
<reference evidence="2 3" key="1">
    <citation type="submission" date="2013-10" db="EMBL/GenBank/DDBJ databases">
        <title>Antibiotic resistance diversity of beta-lactamase producers in the General Hospital Vienna.</title>
        <authorList>
            <person name="Barisic I."/>
            <person name="Mitteregger D."/>
            <person name="Hirschl A.M."/>
            <person name="Noehammer C."/>
            <person name="Wiesinger-Mayr H."/>
        </authorList>
    </citation>
    <scope>NUCLEOTIDE SEQUENCE [LARGE SCALE GENOMIC DNA]</scope>
    <source>
        <strain evidence="2 3">ISC7</strain>
    </source>
</reference>
<dbReference type="AlphaFoldDB" id="W1F8I4"/>
<evidence type="ECO:0000256" key="1">
    <source>
        <dbReference type="SAM" id="SignalP"/>
    </source>
</evidence>